<keyword evidence="1" id="KW-0677">Repeat</keyword>
<reference evidence="4" key="1">
    <citation type="journal article" date="2016" name="Int. J. Syst. Evol. Microbiol.">
        <title>Pseudoxanthomonas helianthi sp. nov., isolated from roots of Jerusalem artichoke (Helianthus tuberosus).</title>
        <authorList>
            <person name="Kittiwongwattana C."/>
            <person name="Thawai C."/>
        </authorList>
    </citation>
    <scope>NUCLEOTIDE SEQUENCE</scope>
    <source>
        <strain evidence="4">110414</strain>
    </source>
</reference>
<comment type="caution">
    <text evidence="4">The sequence shown here is derived from an EMBL/GenBank/DDBJ whole genome shotgun (WGS) entry which is preliminary data.</text>
</comment>
<evidence type="ECO:0000256" key="1">
    <source>
        <dbReference type="ARBA" id="ARBA00022737"/>
    </source>
</evidence>
<dbReference type="Proteomes" id="UP000673447">
    <property type="component" value="Unassembled WGS sequence"/>
</dbReference>
<accession>A0A941AUC8</accession>
<protein>
    <submittedName>
        <fullName evidence="4">Phytase</fullName>
    </submittedName>
</protein>
<dbReference type="InterPro" id="IPR001258">
    <property type="entry name" value="NHL_repeat"/>
</dbReference>
<evidence type="ECO:0000256" key="2">
    <source>
        <dbReference type="PROSITE-ProRule" id="PRU00504"/>
    </source>
</evidence>
<dbReference type="InterPro" id="IPR011042">
    <property type="entry name" value="6-blade_b-propeller_TolB-like"/>
</dbReference>
<dbReference type="PROSITE" id="PS51662">
    <property type="entry name" value="BP_PHYTASE"/>
    <property type="match status" value="1"/>
</dbReference>
<dbReference type="PANTHER" id="PTHR24104:SF25">
    <property type="entry name" value="PROTEIN LIN-41"/>
    <property type="match status" value="1"/>
</dbReference>
<dbReference type="SUPFAM" id="SSF50956">
    <property type="entry name" value="Thermostable phytase (3-phytase)"/>
    <property type="match status" value="1"/>
</dbReference>
<dbReference type="EMBL" id="JAGKTC010000001">
    <property type="protein sequence ID" value="MBP3983058.1"/>
    <property type="molecule type" value="Genomic_DNA"/>
</dbReference>
<dbReference type="GO" id="GO:0008270">
    <property type="term" value="F:zinc ion binding"/>
    <property type="evidence" value="ECO:0007669"/>
    <property type="project" value="UniProtKB-KW"/>
</dbReference>
<dbReference type="InterPro" id="IPR050952">
    <property type="entry name" value="TRIM-NHL_E3_ligases"/>
</dbReference>
<evidence type="ECO:0000313" key="5">
    <source>
        <dbReference type="Proteomes" id="UP000673447"/>
    </source>
</evidence>
<dbReference type="PROSITE" id="PS51125">
    <property type="entry name" value="NHL"/>
    <property type="match status" value="1"/>
</dbReference>
<dbReference type="GO" id="GO:0016158">
    <property type="term" value="F:inositol hexakisphosphate 3-phosphatase activity"/>
    <property type="evidence" value="ECO:0007669"/>
    <property type="project" value="InterPro"/>
</dbReference>
<reference evidence="4" key="2">
    <citation type="submission" date="2021-03" db="EMBL/GenBank/DDBJ databases">
        <authorList>
            <person name="Cao W."/>
        </authorList>
    </citation>
    <scope>NUCLEOTIDE SEQUENCE</scope>
    <source>
        <strain evidence="4">110414</strain>
    </source>
</reference>
<evidence type="ECO:0000313" key="4">
    <source>
        <dbReference type="EMBL" id="MBP3983058.1"/>
    </source>
</evidence>
<organism evidence="4 5">
    <name type="scientific">Pseudoxanthomonas helianthi</name>
    <dbReference type="NCBI Taxonomy" id="1453541"/>
    <lineage>
        <taxon>Bacteria</taxon>
        <taxon>Pseudomonadati</taxon>
        <taxon>Pseudomonadota</taxon>
        <taxon>Gammaproteobacteria</taxon>
        <taxon>Lysobacterales</taxon>
        <taxon>Lysobacteraceae</taxon>
        <taxon>Pseudoxanthomonas</taxon>
    </lineage>
</organism>
<sequence length="335" mass="36755">MVPEAWRSAPSPGDELDSLAVWPSETGTPWVIATAKSSHRLVVFDGDSGQRLRTVGERGQQPGQFNRPNGVAVFGDLLLVAERDNHRVQVFGLPEFRPLLSFGDDVLRAPYGLWLHEAGPGQLEVFVTDSYMVRSGNGTRSHDKENDWVPPPLAELGERIKRFRVDQDDDGTVKATYLGAFGDTGRSGALRMVESIAGDVANDRLLIAEEDPRSTRTLRDYTLQGRYRGDDLPAFVADPEGVALWNCDADQRGYWVAVDQLKPTLFRVFDRDNLRPMGTFTGDATANTDGIALYAAGTPRFPAGVLYAVDDDLSLSAFDLGEVARALNLSKTCQP</sequence>
<dbReference type="Pfam" id="PF01436">
    <property type="entry name" value="NHL"/>
    <property type="match status" value="1"/>
</dbReference>
<dbReference type="Gene3D" id="2.120.10.30">
    <property type="entry name" value="TolB, C-terminal domain"/>
    <property type="match status" value="1"/>
</dbReference>
<keyword evidence="5" id="KW-1185">Reference proteome</keyword>
<dbReference type="InterPro" id="IPR003431">
    <property type="entry name" value="B-propeller_Phytase"/>
</dbReference>
<name>A0A941AUC8_9GAMM</name>
<evidence type="ECO:0000259" key="3">
    <source>
        <dbReference type="PROSITE" id="PS51662"/>
    </source>
</evidence>
<dbReference type="AlphaFoldDB" id="A0A941AUC8"/>
<gene>
    <name evidence="4" type="ORF">J5837_01365</name>
</gene>
<feature type="domain" description="BPP" evidence="3">
    <location>
        <begin position="1"/>
        <end position="327"/>
    </location>
</feature>
<dbReference type="PANTHER" id="PTHR24104">
    <property type="entry name" value="E3 UBIQUITIN-PROTEIN LIGASE NHLRC1-RELATED"/>
    <property type="match status" value="1"/>
</dbReference>
<proteinExistence type="predicted"/>
<feature type="repeat" description="NHL" evidence="2">
    <location>
        <begin position="52"/>
        <end position="94"/>
    </location>
</feature>